<keyword evidence="2" id="KW-1185">Reference proteome</keyword>
<gene>
    <name evidence="1" type="ORF">PACLA_8A048728</name>
</gene>
<comment type="caution">
    <text evidence="1">The sequence shown here is derived from an EMBL/GenBank/DDBJ whole genome shotgun (WGS) entry which is preliminary data.</text>
</comment>
<organism evidence="1 2">
    <name type="scientific">Paramuricea clavata</name>
    <name type="common">Red gorgonian</name>
    <name type="synonym">Violescent sea-whip</name>
    <dbReference type="NCBI Taxonomy" id="317549"/>
    <lineage>
        <taxon>Eukaryota</taxon>
        <taxon>Metazoa</taxon>
        <taxon>Cnidaria</taxon>
        <taxon>Anthozoa</taxon>
        <taxon>Octocorallia</taxon>
        <taxon>Malacalcyonacea</taxon>
        <taxon>Plexauridae</taxon>
        <taxon>Paramuricea</taxon>
    </lineage>
</organism>
<reference evidence="1" key="1">
    <citation type="submission" date="2020-04" db="EMBL/GenBank/DDBJ databases">
        <authorList>
            <person name="Alioto T."/>
            <person name="Alioto T."/>
            <person name="Gomez Garrido J."/>
        </authorList>
    </citation>
    <scope>NUCLEOTIDE SEQUENCE</scope>
    <source>
        <strain evidence="1">A484AB</strain>
    </source>
</reference>
<accession>A0A6S7K4D8</accession>
<protein>
    <submittedName>
        <fullName evidence="1">Uncharacterized protein</fullName>
    </submittedName>
</protein>
<sequence>MPPVIQLIVMNLIKASEPKGVKRLYYLNPGEAQFSQLAVGVGFVKTELFSTVICSFGTISDKMKLSVAVLLLALFTTTLARSPLYNLFRRDVKGKRDGND</sequence>
<evidence type="ECO:0000313" key="1">
    <source>
        <dbReference type="EMBL" id="CAB4016108.1"/>
    </source>
</evidence>
<evidence type="ECO:0000313" key="2">
    <source>
        <dbReference type="Proteomes" id="UP001152795"/>
    </source>
</evidence>
<dbReference type="EMBL" id="CACRXK020008972">
    <property type="protein sequence ID" value="CAB4016108.1"/>
    <property type="molecule type" value="Genomic_DNA"/>
</dbReference>
<dbReference type="AlphaFoldDB" id="A0A6S7K4D8"/>
<feature type="non-terminal residue" evidence="1">
    <location>
        <position position="1"/>
    </location>
</feature>
<proteinExistence type="predicted"/>
<dbReference type="Proteomes" id="UP001152795">
    <property type="component" value="Unassembled WGS sequence"/>
</dbReference>
<name>A0A6S7K4D8_PARCT</name>